<dbReference type="CDD" id="cd03404">
    <property type="entry name" value="SPFH_HflK"/>
    <property type="match status" value="1"/>
</dbReference>
<dbReference type="InterPro" id="IPR010201">
    <property type="entry name" value="HflK"/>
</dbReference>
<feature type="transmembrane region" description="Helical" evidence="7">
    <location>
        <begin position="54"/>
        <end position="73"/>
    </location>
</feature>
<proteinExistence type="inferred from homology"/>
<dbReference type="InterPro" id="IPR001107">
    <property type="entry name" value="Band_7"/>
</dbReference>
<reference evidence="9" key="1">
    <citation type="submission" date="2018-05" db="EMBL/GenBank/DDBJ databases">
        <authorList>
            <person name="Lanie J.A."/>
            <person name="Ng W.-L."/>
            <person name="Kazmierczak K.M."/>
            <person name="Andrzejewski T.M."/>
            <person name="Davidsen T.M."/>
            <person name="Wayne K.J."/>
            <person name="Tettelin H."/>
            <person name="Glass J.I."/>
            <person name="Rusch D."/>
            <person name="Podicherti R."/>
            <person name="Tsui H.-C.T."/>
            <person name="Winkler M.E."/>
        </authorList>
    </citation>
    <scope>NUCLEOTIDE SEQUENCE</scope>
</reference>
<gene>
    <name evidence="9" type="ORF">METZ01_LOCUS266922</name>
</gene>
<name>A0A382JQF9_9ZZZZ</name>
<evidence type="ECO:0000256" key="6">
    <source>
        <dbReference type="SAM" id="MobiDB-lite"/>
    </source>
</evidence>
<evidence type="ECO:0000256" key="4">
    <source>
        <dbReference type="ARBA" id="ARBA00022989"/>
    </source>
</evidence>
<feature type="compositionally biased region" description="Basic and acidic residues" evidence="6">
    <location>
        <begin position="8"/>
        <end position="21"/>
    </location>
</feature>
<feature type="domain" description="Band 7" evidence="8">
    <location>
        <begin position="68"/>
        <end position="228"/>
    </location>
</feature>
<sequence>MSWNGNDNNKDPWDRNDGPPDIDEAIKKFKERLNSILGGGSPGVPGGGFTKKNFFYGFSIIVFLWAGFGFYTVEQAERSVVMRFGEYLETKGPGLRWNPRIIDTRTIVDVVRVRPHRHDALMLTKDENIVDVTVSVQYQIFDPKKYVLDIRSPDDTLAQATESALRHVVGSSIMDDALTTGREQIAQMTKVRLQGYLDMYQTGLQVVIVNIEDSSPPDQVQEAFDDVIKAREDEVRVRNEAETYANGLVPEARGEAQRMIQDAQAYKEQVIAQAEGDAKRFELLLSEYIKAPEVTRNRLYIEAVQNVMSESTKVMIDVEGGNNILYLPLDKIVRQSESDTPISVQPSTPNSGTSIRELTDRVIEEIRKRNRQ</sequence>
<dbReference type="GO" id="GO:0016020">
    <property type="term" value="C:membrane"/>
    <property type="evidence" value="ECO:0007669"/>
    <property type="project" value="UniProtKB-SubCell"/>
</dbReference>
<keyword evidence="4 7" id="KW-1133">Transmembrane helix</keyword>
<comment type="subcellular location">
    <subcellularLocation>
        <location evidence="1">Membrane</location>
    </subcellularLocation>
</comment>
<dbReference type="Gene3D" id="3.30.479.30">
    <property type="entry name" value="Band 7 domain"/>
    <property type="match status" value="1"/>
</dbReference>
<keyword evidence="3 7" id="KW-0812">Transmembrane</keyword>
<dbReference type="SMART" id="SM00244">
    <property type="entry name" value="PHB"/>
    <property type="match status" value="1"/>
</dbReference>
<dbReference type="Pfam" id="PF12221">
    <property type="entry name" value="HflK_N"/>
    <property type="match status" value="1"/>
</dbReference>
<evidence type="ECO:0000256" key="7">
    <source>
        <dbReference type="SAM" id="Phobius"/>
    </source>
</evidence>
<evidence type="ECO:0000256" key="3">
    <source>
        <dbReference type="ARBA" id="ARBA00022692"/>
    </source>
</evidence>
<evidence type="ECO:0000256" key="5">
    <source>
        <dbReference type="ARBA" id="ARBA00023136"/>
    </source>
</evidence>
<feature type="region of interest" description="Disordered" evidence="6">
    <location>
        <begin position="1"/>
        <end position="21"/>
    </location>
</feature>
<organism evidence="9">
    <name type="scientific">marine metagenome</name>
    <dbReference type="NCBI Taxonomy" id="408172"/>
    <lineage>
        <taxon>unclassified sequences</taxon>
        <taxon>metagenomes</taxon>
        <taxon>ecological metagenomes</taxon>
    </lineage>
</organism>
<dbReference type="NCBIfam" id="TIGR01933">
    <property type="entry name" value="hflK"/>
    <property type="match status" value="1"/>
</dbReference>
<evidence type="ECO:0000259" key="8">
    <source>
        <dbReference type="SMART" id="SM00244"/>
    </source>
</evidence>
<dbReference type="InterPro" id="IPR020980">
    <property type="entry name" value="Membrane_HflK_N"/>
</dbReference>
<comment type="similarity">
    <text evidence="2">Belongs to the band 7/mec-2 family. HflK subfamily.</text>
</comment>
<evidence type="ECO:0000256" key="2">
    <source>
        <dbReference type="ARBA" id="ARBA00006971"/>
    </source>
</evidence>
<dbReference type="PRINTS" id="PR00721">
    <property type="entry name" value="STOMATIN"/>
</dbReference>
<dbReference type="PANTHER" id="PTHR43327">
    <property type="entry name" value="STOMATIN-LIKE PROTEIN 2, MITOCHONDRIAL"/>
    <property type="match status" value="1"/>
</dbReference>
<protein>
    <recommendedName>
        <fullName evidence="8">Band 7 domain-containing protein</fullName>
    </recommendedName>
</protein>
<dbReference type="EMBL" id="UINC01075664">
    <property type="protein sequence ID" value="SVC14068.1"/>
    <property type="molecule type" value="Genomic_DNA"/>
</dbReference>
<accession>A0A382JQF9</accession>
<evidence type="ECO:0000256" key="1">
    <source>
        <dbReference type="ARBA" id="ARBA00004370"/>
    </source>
</evidence>
<dbReference type="InterPro" id="IPR050710">
    <property type="entry name" value="Band7/mec-2_domain"/>
</dbReference>
<dbReference type="Pfam" id="PF01145">
    <property type="entry name" value="Band_7"/>
    <property type="match status" value="1"/>
</dbReference>
<dbReference type="InterPro" id="IPR036013">
    <property type="entry name" value="Band_7/SPFH_dom_sf"/>
</dbReference>
<keyword evidence="5 7" id="KW-0472">Membrane</keyword>
<dbReference type="PANTHER" id="PTHR43327:SF2">
    <property type="entry name" value="MODULATOR OF FTSH PROTEASE HFLK"/>
    <property type="match status" value="1"/>
</dbReference>
<dbReference type="InterPro" id="IPR001972">
    <property type="entry name" value="Stomatin_HflK_fam"/>
</dbReference>
<evidence type="ECO:0000313" key="9">
    <source>
        <dbReference type="EMBL" id="SVC14068.1"/>
    </source>
</evidence>
<dbReference type="AlphaFoldDB" id="A0A382JQF9"/>
<dbReference type="SUPFAM" id="SSF117892">
    <property type="entry name" value="Band 7/SPFH domain"/>
    <property type="match status" value="1"/>
</dbReference>